<dbReference type="GO" id="GO:0006788">
    <property type="term" value="P:heme oxidation"/>
    <property type="evidence" value="ECO:0007669"/>
    <property type="project" value="InterPro"/>
</dbReference>
<dbReference type="Gene3D" id="1.20.910.10">
    <property type="entry name" value="Heme oxygenase-like"/>
    <property type="match status" value="1"/>
</dbReference>
<proteinExistence type="inferred from homology"/>
<dbReference type="InterPro" id="IPR002051">
    <property type="entry name" value="Haem_Oase"/>
</dbReference>
<dbReference type="PANTHER" id="PTHR35703">
    <property type="entry name" value="HEME OXYGENASE 1, CHLOROPLASTIC-RELATED"/>
    <property type="match status" value="1"/>
</dbReference>
<dbReference type="GO" id="GO:0015979">
    <property type="term" value="P:photosynthesis"/>
    <property type="evidence" value="ECO:0007669"/>
    <property type="project" value="UniProtKB-KW"/>
</dbReference>
<organism evidence="12">
    <name type="scientific">Panicum hallii</name>
    <dbReference type="NCBI Taxonomy" id="206008"/>
    <lineage>
        <taxon>Eukaryota</taxon>
        <taxon>Viridiplantae</taxon>
        <taxon>Streptophyta</taxon>
        <taxon>Embryophyta</taxon>
        <taxon>Tracheophyta</taxon>
        <taxon>Spermatophyta</taxon>
        <taxon>Magnoliopsida</taxon>
        <taxon>Liliopsida</taxon>
        <taxon>Poales</taxon>
        <taxon>Poaceae</taxon>
        <taxon>PACMAD clade</taxon>
        <taxon>Panicoideae</taxon>
        <taxon>Panicodae</taxon>
        <taxon>Paniceae</taxon>
        <taxon>Panicinae</taxon>
        <taxon>Panicum</taxon>
        <taxon>Panicum sect. Panicum</taxon>
    </lineage>
</organism>
<name>A0A2S3HI58_9POAL</name>
<dbReference type="Gramene" id="PAN23427">
    <property type="protein sequence ID" value="PAN23427"/>
    <property type="gene ID" value="PAHAL_4G090000"/>
</dbReference>
<evidence type="ECO:0000256" key="8">
    <source>
        <dbReference type="ARBA" id="ARBA00022723"/>
    </source>
</evidence>
<dbReference type="Proteomes" id="UP000243499">
    <property type="component" value="Chromosome 4"/>
</dbReference>
<keyword evidence="9" id="KW-0809">Transit peptide</keyword>
<gene>
    <name evidence="12" type="ORF">PAHAL_4G090000</name>
</gene>
<keyword evidence="8" id="KW-0479">Metal-binding</keyword>
<evidence type="ECO:0000256" key="5">
    <source>
        <dbReference type="ARBA" id="ARBA00022531"/>
    </source>
</evidence>
<dbReference type="FunFam" id="1.20.910.10:FF:000005">
    <property type="entry name" value="Heme oxygenase 1"/>
    <property type="match status" value="1"/>
</dbReference>
<evidence type="ECO:0000256" key="9">
    <source>
        <dbReference type="ARBA" id="ARBA00022946"/>
    </source>
</evidence>
<dbReference type="GO" id="GO:0010024">
    <property type="term" value="P:phytochromobilin biosynthetic process"/>
    <property type="evidence" value="ECO:0007669"/>
    <property type="project" value="TreeGrafter"/>
</dbReference>
<dbReference type="EMBL" id="CM008049">
    <property type="protein sequence ID" value="PAN23427.1"/>
    <property type="molecule type" value="Genomic_DNA"/>
</dbReference>
<evidence type="ECO:0000256" key="1">
    <source>
        <dbReference type="ARBA" id="ARBA00004229"/>
    </source>
</evidence>
<comment type="subcellular location">
    <subcellularLocation>
        <location evidence="1">Plastid</location>
        <location evidence="1">Chloroplast</location>
    </subcellularLocation>
</comment>
<dbReference type="GO" id="GO:0046872">
    <property type="term" value="F:metal ion binding"/>
    <property type="evidence" value="ECO:0007669"/>
    <property type="project" value="UniProtKB-KW"/>
</dbReference>
<dbReference type="Pfam" id="PF01126">
    <property type="entry name" value="Heme_oxygenase"/>
    <property type="match status" value="1"/>
</dbReference>
<dbReference type="PANTHER" id="PTHR35703:SF3">
    <property type="entry name" value="IG-LIKE DOMAIN-CONTAINING PROTEIN"/>
    <property type="match status" value="1"/>
</dbReference>
<keyword evidence="5" id="KW-0602">Photosynthesis</keyword>
<sequence>MAFPGRLSAFPRQNKRIASLCPCGVPPVLDPSGSMTMAPAWLSVSRALSLDRAPTSCFRPEQPARPVVPAVLRRPGTVVVVSVAAARRRRPVVAAAAAATTAPAASGEERGKPSFVEEMRAVAMRLHSRDQSMHGEKEVPLEPPVATWDPTVEGFLRFLVDNKLVFETLEAIVGRAAVPWYAEFRNTGLERSEALEKDLEWFRQQGHTITEPSAAGIAYASFLEELSEKEPPAFTTHFYNFYFGHSAGGVIIGKKIAEKINLHKELEFYQWEGNLSQLQQNVRDKLNQVACGWSREERDRCLDEMEKSFICSVDLRRHMFT</sequence>
<comment type="similarity">
    <text evidence="2">Belongs to the heme oxygenase family.</text>
</comment>
<keyword evidence="7" id="KW-0934">Plastid</keyword>
<dbReference type="InterPro" id="IPR016951">
    <property type="entry name" value="Haem_Oase_decyc_pln"/>
</dbReference>
<dbReference type="AlphaFoldDB" id="A0A2S3HI58"/>
<keyword evidence="4" id="KW-0150">Chloroplast</keyword>
<keyword evidence="6" id="KW-0349">Heme</keyword>
<reference evidence="12" key="1">
    <citation type="submission" date="2018-04" db="EMBL/GenBank/DDBJ databases">
        <title>WGS assembly of Panicum hallii.</title>
        <authorList>
            <person name="Lovell J."/>
            <person name="Jenkins J."/>
            <person name="Lowry D."/>
            <person name="Mamidi S."/>
            <person name="Sreedasyam A."/>
            <person name="Weng X."/>
            <person name="Barry K."/>
            <person name="Bonette J."/>
            <person name="Campitelli B."/>
            <person name="Daum C."/>
            <person name="Gordon S."/>
            <person name="Gould B."/>
            <person name="Lipzen A."/>
            <person name="Macqueen A."/>
            <person name="Palacio-Mejia J."/>
            <person name="Plott C."/>
            <person name="Shakirov E."/>
            <person name="Shu S."/>
            <person name="Yoshinaga Y."/>
            <person name="Zane M."/>
            <person name="Rokhsar D."/>
            <person name="Grimwood J."/>
            <person name="Schmutz J."/>
            <person name="Juenger T."/>
        </authorList>
    </citation>
    <scope>NUCLEOTIDE SEQUENCE [LARGE SCALE GENOMIC DNA]</scope>
    <source>
        <strain evidence="12">FIL2</strain>
    </source>
</reference>
<evidence type="ECO:0000256" key="4">
    <source>
        <dbReference type="ARBA" id="ARBA00022528"/>
    </source>
</evidence>
<evidence type="ECO:0000313" key="12">
    <source>
        <dbReference type="EMBL" id="PAN23427.1"/>
    </source>
</evidence>
<keyword evidence="11" id="KW-0408">Iron</keyword>
<dbReference type="InterPro" id="IPR016053">
    <property type="entry name" value="Haem_Oase-like"/>
</dbReference>
<dbReference type="CDD" id="cd19165">
    <property type="entry name" value="HemeO"/>
    <property type="match status" value="1"/>
</dbReference>
<evidence type="ECO:0000256" key="3">
    <source>
        <dbReference type="ARBA" id="ARBA00012360"/>
    </source>
</evidence>
<dbReference type="EC" id="1.14.14.18" evidence="3"/>
<keyword evidence="10" id="KW-0560">Oxidoreductase</keyword>
<evidence type="ECO:0000256" key="6">
    <source>
        <dbReference type="ARBA" id="ARBA00022617"/>
    </source>
</evidence>
<evidence type="ECO:0000256" key="7">
    <source>
        <dbReference type="ARBA" id="ARBA00022640"/>
    </source>
</evidence>
<dbReference type="InterPro" id="IPR016084">
    <property type="entry name" value="Haem_Oase-like_multi-hlx"/>
</dbReference>
<dbReference type="SUPFAM" id="SSF48613">
    <property type="entry name" value="Heme oxygenase-like"/>
    <property type="match status" value="1"/>
</dbReference>
<evidence type="ECO:0000256" key="11">
    <source>
        <dbReference type="ARBA" id="ARBA00023004"/>
    </source>
</evidence>
<evidence type="ECO:0000256" key="2">
    <source>
        <dbReference type="ARBA" id="ARBA00006134"/>
    </source>
</evidence>
<dbReference type="GO" id="GO:0009507">
    <property type="term" value="C:chloroplast"/>
    <property type="evidence" value="ECO:0007669"/>
    <property type="project" value="UniProtKB-SubCell"/>
</dbReference>
<protein>
    <recommendedName>
        <fullName evidence="3">heme oxygenase (biliverdin-producing)</fullName>
        <ecNumber evidence="3">1.14.14.18</ecNumber>
    </recommendedName>
</protein>
<accession>A0A2S3HI58</accession>
<evidence type="ECO:0000256" key="10">
    <source>
        <dbReference type="ARBA" id="ARBA00023002"/>
    </source>
</evidence>
<dbReference type="GO" id="GO:0004392">
    <property type="term" value="F:heme oxygenase (decyclizing) activity"/>
    <property type="evidence" value="ECO:0007669"/>
    <property type="project" value="UniProtKB-EC"/>
</dbReference>